<evidence type="ECO:0000256" key="1">
    <source>
        <dbReference type="SAM" id="SignalP"/>
    </source>
</evidence>
<evidence type="ECO:0000313" key="3">
    <source>
        <dbReference type="Proteomes" id="UP001054902"/>
    </source>
</evidence>
<proteinExistence type="predicted"/>
<organism evidence="2 3">
    <name type="scientific">Chaetoceros tenuissimus</name>
    <dbReference type="NCBI Taxonomy" id="426638"/>
    <lineage>
        <taxon>Eukaryota</taxon>
        <taxon>Sar</taxon>
        <taxon>Stramenopiles</taxon>
        <taxon>Ochrophyta</taxon>
        <taxon>Bacillariophyta</taxon>
        <taxon>Coscinodiscophyceae</taxon>
        <taxon>Chaetocerotophycidae</taxon>
        <taxon>Chaetocerotales</taxon>
        <taxon>Chaetocerotaceae</taxon>
        <taxon>Chaetoceros</taxon>
    </lineage>
</organism>
<evidence type="ECO:0000313" key="2">
    <source>
        <dbReference type="EMBL" id="GFH44863.1"/>
    </source>
</evidence>
<accession>A0AAD3CFU6</accession>
<keyword evidence="3" id="KW-1185">Reference proteome</keyword>
<sequence length="216" mass="23298">MFPFLIIYKKSPINMLNKSLALLSLLLATGSVTAELRAKKTNEEVNNFIHSKKDATDVIKNIPINVVRKLNSETCESETLDLNKNQDIIDAVANAPSSLEDYSNNSSCSYKNAKVTCDYKDVVSTLETACNNAGGQIFEYSVTMEGEGLSVLFKNLAECIGTTCDKDAALKVQEEHFSAFTALGYDEVAVKESGASSLSSTLVAMIALFGVVGTLV</sequence>
<keyword evidence="1" id="KW-0732">Signal</keyword>
<feature type="signal peptide" evidence="1">
    <location>
        <begin position="1"/>
        <end position="34"/>
    </location>
</feature>
<name>A0AAD3CFU6_9STRA</name>
<gene>
    <name evidence="2" type="ORF">CTEN210_01337</name>
</gene>
<protein>
    <submittedName>
        <fullName evidence="2">Uncharacterized protein</fullName>
    </submittedName>
</protein>
<dbReference type="Proteomes" id="UP001054902">
    <property type="component" value="Unassembled WGS sequence"/>
</dbReference>
<dbReference type="AlphaFoldDB" id="A0AAD3CFU6"/>
<dbReference type="EMBL" id="BLLK01000020">
    <property type="protein sequence ID" value="GFH44863.1"/>
    <property type="molecule type" value="Genomic_DNA"/>
</dbReference>
<comment type="caution">
    <text evidence="2">The sequence shown here is derived from an EMBL/GenBank/DDBJ whole genome shotgun (WGS) entry which is preliminary data.</text>
</comment>
<feature type="chain" id="PRO_5042212096" evidence="1">
    <location>
        <begin position="35"/>
        <end position="216"/>
    </location>
</feature>
<reference evidence="2 3" key="1">
    <citation type="journal article" date="2021" name="Sci. Rep.">
        <title>The genome of the diatom Chaetoceros tenuissimus carries an ancient integrated fragment of an extant virus.</title>
        <authorList>
            <person name="Hongo Y."/>
            <person name="Kimura K."/>
            <person name="Takaki Y."/>
            <person name="Yoshida Y."/>
            <person name="Baba S."/>
            <person name="Kobayashi G."/>
            <person name="Nagasaki K."/>
            <person name="Hano T."/>
            <person name="Tomaru Y."/>
        </authorList>
    </citation>
    <scope>NUCLEOTIDE SEQUENCE [LARGE SCALE GENOMIC DNA]</scope>
    <source>
        <strain evidence="2 3">NIES-3715</strain>
    </source>
</reference>